<evidence type="ECO:0000256" key="1">
    <source>
        <dbReference type="SAM" id="MobiDB-lite"/>
    </source>
</evidence>
<protein>
    <submittedName>
        <fullName evidence="2">Uncharacterized protein</fullName>
    </submittedName>
</protein>
<proteinExistence type="predicted"/>
<feature type="region of interest" description="Disordered" evidence="1">
    <location>
        <begin position="51"/>
        <end position="70"/>
    </location>
</feature>
<organism evidence="2 3">
    <name type="scientific">Nezara viridula</name>
    <name type="common">Southern green stink bug</name>
    <name type="synonym">Cimex viridulus</name>
    <dbReference type="NCBI Taxonomy" id="85310"/>
    <lineage>
        <taxon>Eukaryota</taxon>
        <taxon>Metazoa</taxon>
        <taxon>Ecdysozoa</taxon>
        <taxon>Arthropoda</taxon>
        <taxon>Hexapoda</taxon>
        <taxon>Insecta</taxon>
        <taxon>Pterygota</taxon>
        <taxon>Neoptera</taxon>
        <taxon>Paraneoptera</taxon>
        <taxon>Hemiptera</taxon>
        <taxon>Heteroptera</taxon>
        <taxon>Panheteroptera</taxon>
        <taxon>Pentatomomorpha</taxon>
        <taxon>Pentatomoidea</taxon>
        <taxon>Pentatomidae</taxon>
        <taxon>Pentatominae</taxon>
        <taxon>Nezara</taxon>
    </lineage>
</organism>
<name>A0A9P0H1V4_NEZVI</name>
<dbReference type="AlphaFoldDB" id="A0A9P0H1V4"/>
<evidence type="ECO:0000313" key="3">
    <source>
        <dbReference type="Proteomes" id="UP001152798"/>
    </source>
</evidence>
<dbReference type="EMBL" id="OV725077">
    <property type="protein sequence ID" value="CAH1390180.1"/>
    <property type="molecule type" value="Genomic_DNA"/>
</dbReference>
<keyword evidence="3" id="KW-1185">Reference proteome</keyword>
<gene>
    <name evidence="2" type="ORF">NEZAVI_LOCUS1423</name>
</gene>
<sequence length="70" mass="7934">MTRGSMLAVHPSVQQRRIARPLHTNVPNSQLQFFSWLRACRPPDCTGSKSCYGRPHTVDNVEGRQVSNKQ</sequence>
<reference evidence="2" key="1">
    <citation type="submission" date="2022-01" db="EMBL/GenBank/DDBJ databases">
        <authorList>
            <person name="King R."/>
        </authorList>
    </citation>
    <scope>NUCLEOTIDE SEQUENCE</scope>
</reference>
<evidence type="ECO:0000313" key="2">
    <source>
        <dbReference type="EMBL" id="CAH1390180.1"/>
    </source>
</evidence>
<dbReference type="Proteomes" id="UP001152798">
    <property type="component" value="Chromosome 1"/>
</dbReference>
<accession>A0A9P0H1V4</accession>